<accession>A0AA85G4P9</accession>
<proteinExistence type="predicted"/>
<dbReference type="WBParaSite" id="SRDH1_79370.1">
    <property type="protein sequence ID" value="SRDH1_79370.1"/>
    <property type="gene ID" value="SRDH1_79370"/>
</dbReference>
<dbReference type="Pfam" id="PF19010">
    <property type="entry name" value="DUF5739"/>
    <property type="match status" value="1"/>
</dbReference>
<keyword evidence="3" id="KW-1185">Reference proteome</keyword>
<evidence type="ECO:0000259" key="2">
    <source>
        <dbReference type="Pfam" id="PF19010"/>
    </source>
</evidence>
<dbReference type="Proteomes" id="UP000050792">
    <property type="component" value="Unassembled WGS sequence"/>
</dbReference>
<protein>
    <recommendedName>
        <fullName evidence="2">DUF5739 domain-containing protein</fullName>
    </recommendedName>
</protein>
<sequence length="470" mass="56298">MSMYQSSQSNRYSLYIYYYLIWYFILLSYIFAIPFHRMHSEITVSLPDTYHPYVNTNNYLKNYHIINFKHLNKENFVKNKQNTNLSLYNQTNNIMDSNYNVTTIKEHSLYKQYHRQQLQQPTEDLHFQSGSYLINNPSYVVNSYNQYLTELEQYNPNVWFQQRKHLATSKYRSDLWTTLHVENCYEVKPAPDLLSQEEIHWYERNLFNYDNKKRFSRQTKRKYKGYHKKLTGLKSHWLRSKRNWIKSPKRFAWLTKKQNENYSLLRSKRSVHENEISADEKFKISSDTVVTNDDLGNKSALNHHSTNNVVAVITVHKIAIRPSVLILKQGNVQARIHYVMQLHKELTEQYRLILEVRINPEFPPLYIGVIQNVCDYWPANVPQSKCSLKRPRFYQKNTMCFCNMPPGIYRQRVKLNLNNILDELELPRFLVNFLFSDKKLDVHITIKLEMENKDLVGCMKVKLPLQFISA</sequence>
<dbReference type="AlphaFoldDB" id="A0AA85G4P9"/>
<feature type="domain" description="DUF5739" evidence="2">
    <location>
        <begin position="305"/>
        <end position="397"/>
    </location>
</feature>
<name>A0AA85G4P9_9TREM</name>
<keyword evidence="1" id="KW-0472">Membrane</keyword>
<keyword evidence="1" id="KW-0812">Transmembrane</keyword>
<evidence type="ECO:0000313" key="3">
    <source>
        <dbReference type="Proteomes" id="UP000050792"/>
    </source>
</evidence>
<dbReference type="InterPro" id="IPR043800">
    <property type="entry name" value="DUF5739"/>
</dbReference>
<evidence type="ECO:0000256" key="1">
    <source>
        <dbReference type="SAM" id="Phobius"/>
    </source>
</evidence>
<evidence type="ECO:0000313" key="4">
    <source>
        <dbReference type="WBParaSite" id="SRDH1_79370.1"/>
    </source>
</evidence>
<keyword evidence="1" id="KW-1133">Transmembrane helix</keyword>
<organism evidence="3 4">
    <name type="scientific">Schistosoma rodhaini</name>
    <dbReference type="NCBI Taxonomy" id="6188"/>
    <lineage>
        <taxon>Eukaryota</taxon>
        <taxon>Metazoa</taxon>
        <taxon>Spiralia</taxon>
        <taxon>Lophotrochozoa</taxon>
        <taxon>Platyhelminthes</taxon>
        <taxon>Trematoda</taxon>
        <taxon>Digenea</taxon>
        <taxon>Strigeidida</taxon>
        <taxon>Schistosomatoidea</taxon>
        <taxon>Schistosomatidae</taxon>
        <taxon>Schistosoma</taxon>
    </lineage>
</organism>
<feature type="transmembrane region" description="Helical" evidence="1">
    <location>
        <begin position="12"/>
        <end position="32"/>
    </location>
</feature>
<reference evidence="4" key="2">
    <citation type="submission" date="2023-11" db="UniProtKB">
        <authorList>
            <consortium name="WormBaseParasite"/>
        </authorList>
    </citation>
    <scope>IDENTIFICATION</scope>
</reference>
<reference evidence="3" key="1">
    <citation type="submission" date="2022-06" db="EMBL/GenBank/DDBJ databases">
        <authorList>
            <person name="Berger JAMES D."/>
            <person name="Berger JAMES D."/>
        </authorList>
    </citation>
    <scope>NUCLEOTIDE SEQUENCE [LARGE SCALE GENOMIC DNA]</scope>
</reference>